<evidence type="ECO:0000256" key="3">
    <source>
        <dbReference type="SAM" id="MobiDB-lite"/>
    </source>
</evidence>
<evidence type="ECO:0000256" key="1">
    <source>
        <dbReference type="ARBA" id="ARBA00005771"/>
    </source>
</evidence>
<reference evidence="6" key="1">
    <citation type="submission" date="2021-01" db="EMBL/GenBank/DDBJ databases">
        <title>Caligus Genome Assembly.</title>
        <authorList>
            <person name="Gallardo-Escarate C."/>
        </authorList>
    </citation>
    <scope>NUCLEOTIDE SEQUENCE [LARGE SCALE GENOMIC DNA]</scope>
</reference>
<keyword evidence="2 5" id="KW-0808">Transferase</keyword>
<dbReference type="Gene3D" id="3.40.50.300">
    <property type="entry name" value="P-loop containing nucleotide triphosphate hydrolases"/>
    <property type="match status" value="1"/>
</dbReference>
<gene>
    <name evidence="5" type="ORF">FKW44_021765</name>
</gene>
<dbReference type="OrthoDB" id="205623at2759"/>
<dbReference type="SUPFAM" id="SSF52540">
    <property type="entry name" value="P-loop containing nucleoside triphosphate hydrolases"/>
    <property type="match status" value="1"/>
</dbReference>
<dbReference type="InterPro" id="IPR027417">
    <property type="entry name" value="P-loop_NTPase"/>
</dbReference>
<dbReference type="AlphaFoldDB" id="A0A7T8JVD3"/>
<feature type="non-terminal residue" evidence="5">
    <location>
        <position position="1"/>
    </location>
</feature>
<feature type="region of interest" description="Disordered" evidence="3">
    <location>
        <begin position="37"/>
        <end position="62"/>
    </location>
</feature>
<evidence type="ECO:0000313" key="6">
    <source>
        <dbReference type="Proteomes" id="UP000595437"/>
    </source>
</evidence>
<comment type="similarity">
    <text evidence="1">Belongs to the sulfotransferase 1 family.</text>
</comment>
<dbReference type="InterPro" id="IPR000863">
    <property type="entry name" value="Sulfotransferase_dom"/>
</dbReference>
<dbReference type="Proteomes" id="UP000595437">
    <property type="component" value="Chromosome 16"/>
</dbReference>
<evidence type="ECO:0000313" key="5">
    <source>
        <dbReference type="EMBL" id="QQP36612.1"/>
    </source>
</evidence>
<feature type="non-terminal residue" evidence="5">
    <location>
        <position position="119"/>
    </location>
</feature>
<protein>
    <submittedName>
        <fullName evidence="5">Sulfotransferase 1A1</fullName>
    </submittedName>
</protein>
<dbReference type="Pfam" id="PF00685">
    <property type="entry name" value="Sulfotransfer_1"/>
    <property type="match status" value="1"/>
</dbReference>
<accession>A0A7T8JVD3</accession>
<proteinExistence type="inferred from homology"/>
<keyword evidence="6" id="KW-1185">Reference proteome</keyword>
<evidence type="ECO:0000256" key="2">
    <source>
        <dbReference type="ARBA" id="ARBA00022679"/>
    </source>
</evidence>
<feature type="domain" description="Sulfotransferase" evidence="4">
    <location>
        <begin position="14"/>
        <end position="119"/>
    </location>
</feature>
<dbReference type="GO" id="GO:0008146">
    <property type="term" value="F:sulfotransferase activity"/>
    <property type="evidence" value="ECO:0007669"/>
    <property type="project" value="InterPro"/>
</dbReference>
<dbReference type="EMBL" id="CP045905">
    <property type="protein sequence ID" value="QQP36612.1"/>
    <property type="molecule type" value="Genomic_DNA"/>
</dbReference>
<dbReference type="PANTHER" id="PTHR11783">
    <property type="entry name" value="SULFOTRANSFERASE SULT"/>
    <property type="match status" value="1"/>
</dbReference>
<sequence length="119" mass="13788">EMVWQLMEGMNLEGGRVAIPKRVPFIEVECLVQQRRGFQDTTKSKDREDSSTFSLSSQGPPINKGKVIYVTRNPKDVCVSFYHHEKLLNNHQYTGSFEKFAELFLEGKVAYGSYWEHLK</sequence>
<name>A0A7T8JVD3_CALRO</name>
<evidence type="ECO:0000259" key="4">
    <source>
        <dbReference type="Pfam" id="PF00685"/>
    </source>
</evidence>
<organism evidence="5 6">
    <name type="scientific">Caligus rogercresseyi</name>
    <name type="common">Sea louse</name>
    <dbReference type="NCBI Taxonomy" id="217165"/>
    <lineage>
        <taxon>Eukaryota</taxon>
        <taxon>Metazoa</taxon>
        <taxon>Ecdysozoa</taxon>
        <taxon>Arthropoda</taxon>
        <taxon>Crustacea</taxon>
        <taxon>Multicrustacea</taxon>
        <taxon>Hexanauplia</taxon>
        <taxon>Copepoda</taxon>
        <taxon>Siphonostomatoida</taxon>
        <taxon>Caligidae</taxon>
        <taxon>Caligus</taxon>
    </lineage>
</organism>
<feature type="compositionally biased region" description="Polar residues" evidence="3">
    <location>
        <begin position="51"/>
        <end position="60"/>
    </location>
</feature>